<dbReference type="Proteomes" id="UP000174145">
    <property type="component" value="Segment"/>
</dbReference>
<proteinExistence type="predicted"/>
<organism evidence="2 3">
    <name type="scientific">Alphaentomopoxvirus acuprea</name>
    <dbReference type="NCBI Taxonomy" id="62099"/>
    <lineage>
        <taxon>Viruses</taxon>
        <taxon>Varidnaviria</taxon>
        <taxon>Bamfordvirae</taxon>
        <taxon>Nucleocytoviricota</taxon>
        <taxon>Pokkesviricetes</taxon>
        <taxon>Chitovirales</taxon>
        <taxon>Poxviridae</taxon>
        <taxon>Entomopoxvirinae</taxon>
        <taxon>Alphaentomopoxvirus</taxon>
    </lineage>
</organism>
<dbReference type="GeneID" id="18263534"/>
<keyword evidence="1" id="KW-1133">Transmembrane helix</keyword>
<keyword evidence="1" id="KW-0812">Transmembrane</keyword>
<evidence type="ECO:0000313" key="3">
    <source>
        <dbReference type="Proteomes" id="UP000174145"/>
    </source>
</evidence>
<feature type="transmembrane region" description="Helical" evidence="1">
    <location>
        <begin position="147"/>
        <end position="170"/>
    </location>
</feature>
<name>W6JKZ1_9POXV</name>
<keyword evidence="3" id="KW-1185">Reference proteome</keyword>
<protein>
    <submittedName>
        <fullName evidence="2">Uncharacterized protein</fullName>
    </submittedName>
</protein>
<keyword evidence="1" id="KW-0472">Membrane</keyword>
<dbReference type="RefSeq" id="YP_009001578.1">
    <property type="nucleotide sequence ID" value="NC_023426.1"/>
</dbReference>
<evidence type="ECO:0000256" key="1">
    <source>
        <dbReference type="SAM" id="Phobius"/>
    </source>
</evidence>
<dbReference type="EMBL" id="AP013055">
    <property type="protein sequence ID" value="BAO49465.1"/>
    <property type="molecule type" value="Genomic_DNA"/>
</dbReference>
<accession>W6JKZ1</accession>
<sequence>MYYLLMSLYFNNISGFNYKYIPSDYNNIIYDIVNNSLIEYESNIVIQLNNINHTHSLINNNTILYYEHNCDIIFIDNIIKLIPCLYVYTKDIVIILELNKFIYNIYTIKYINNNLTHCKLYNRQYLCNNYIFNPIIFTKLKETNIDFILLTLIIIIILLIIILLSIYFVIKIKYAHINNSKYYRLCNRKR</sequence>
<dbReference type="KEGG" id="vg:18263534"/>
<reference evidence="2 3" key="1">
    <citation type="journal article" date="2014" name="Virology">
        <title>The complete genome sequence of the Alphaentomopoxvirus Anomala cuprea entomopoxvirus, including its terminal hairpin loop sequences, suggests a potentially unique mode of apoptosis inhibition and mode of DNA replication.</title>
        <authorList>
            <person name="Mitsuhashi W."/>
            <person name="Miyamoto K."/>
            <person name="Wada S."/>
        </authorList>
    </citation>
    <scope>NUCLEOTIDE SEQUENCE [LARGE SCALE GENOMIC DNA]</scope>
    <source>
        <strain evidence="2">CV6M</strain>
    </source>
</reference>
<evidence type="ECO:0000313" key="2">
    <source>
        <dbReference type="EMBL" id="BAO49465.1"/>
    </source>
</evidence>